<dbReference type="Pfam" id="PF00534">
    <property type="entry name" value="Glycos_transf_1"/>
    <property type="match status" value="1"/>
</dbReference>
<dbReference type="InterPro" id="IPR001296">
    <property type="entry name" value="Glyco_trans_1"/>
</dbReference>
<dbReference type="CDD" id="cd03811">
    <property type="entry name" value="GT4_GT28_WabH-like"/>
    <property type="match status" value="1"/>
</dbReference>
<accession>A0A368UR65</accession>
<evidence type="ECO:0000313" key="4">
    <source>
        <dbReference type="Proteomes" id="UP000252733"/>
    </source>
</evidence>
<feature type="domain" description="Glycosyl transferase family 1" evidence="1">
    <location>
        <begin position="166"/>
        <end position="326"/>
    </location>
</feature>
<dbReference type="InterPro" id="IPR028098">
    <property type="entry name" value="Glyco_trans_4-like_N"/>
</dbReference>
<proteinExistence type="predicted"/>
<evidence type="ECO:0000259" key="1">
    <source>
        <dbReference type="Pfam" id="PF00534"/>
    </source>
</evidence>
<keyword evidence="3" id="KW-0808">Transferase</keyword>
<dbReference type="AlphaFoldDB" id="A0A368UR65"/>
<evidence type="ECO:0000313" key="3">
    <source>
        <dbReference type="EMBL" id="RCW31328.1"/>
    </source>
</evidence>
<reference evidence="3 4" key="1">
    <citation type="submission" date="2018-07" db="EMBL/GenBank/DDBJ databases">
        <title>Freshwater and sediment microbial communities from various areas in North America, analyzing microbe dynamics in response to fracking.</title>
        <authorList>
            <person name="Lamendella R."/>
        </authorList>
    </citation>
    <scope>NUCLEOTIDE SEQUENCE [LARGE SCALE GENOMIC DNA]</scope>
    <source>
        <strain evidence="3 4">160A</strain>
    </source>
</reference>
<feature type="domain" description="Glycosyltransferase subfamily 4-like N-terminal" evidence="2">
    <location>
        <begin position="28"/>
        <end position="157"/>
    </location>
</feature>
<dbReference type="SUPFAM" id="SSF53756">
    <property type="entry name" value="UDP-Glycosyltransferase/glycogen phosphorylase"/>
    <property type="match status" value="1"/>
</dbReference>
<dbReference type="EMBL" id="QPIZ01000018">
    <property type="protein sequence ID" value="RCW31328.1"/>
    <property type="molecule type" value="Genomic_DNA"/>
</dbReference>
<organism evidence="3 4">
    <name type="scientific">Marinilabilia salmonicolor</name>
    <dbReference type="NCBI Taxonomy" id="989"/>
    <lineage>
        <taxon>Bacteria</taxon>
        <taxon>Pseudomonadati</taxon>
        <taxon>Bacteroidota</taxon>
        <taxon>Bacteroidia</taxon>
        <taxon>Marinilabiliales</taxon>
        <taxon>Marinilabiliaceae</taxon>
        <taxon>Marinilabilia</taxon>
    </lineage>
</organism>
<dbReference type="Gene3D" id="3.40.50.2000">
    <property type="entry name" value="Glycogen Phosphorylase B"/>
    <property type="match status" value="2"/>
</dbReference>
<dbReference type="PANTHER" id="PTHR12526:SF630">
    <property type="entry name" value="GLYCOSYLTRANSFERASE"/>
    <property type="match status" value="1"/>
</dbReference>
<comment type="caution">
    <text evidence="3">The sequence shown here is derived from an EMBL/GenBank/DDBJ whole genome shotgun (WGS) entry which is preliminary data.</text>
</comment>
<dbReference type="GO" id="GO:0016757">
    <property type="term" value="F:glycosyltransferase activity"/>
    <property type="evidence" value="ECO:0007669"/>
    <property type="project" value="InterPro"/>
</dbReference>
<dbReference type="Proteomes" id="UP000252733">
    <property type="component" value="Unassembled WGS sequence"/>
</dbReference>
<dbReference type="PANTHER" id="PTHR12526">
    <property type="entry name" value="GLYCOSYLTRANSFERASE"/>
    <property type="match status" value="1"/>
</dbReference>
<evidence type="ECO:0000259" key="2">
    <source>
        <dbReference type="Pfam" id="PF13439"/>
    </source>
</evidence>
<dbReference type="Pfam" id="PF13439">
    <property type="entry name" value="Glyco_transf_4"/>
    <property type="match status" value="1"/>
</dbReference>
<sequence length="349" mass="39532">MKVLFICSSKVWGGNEKWISIAMTGLKKRHNVFFLGKDQYMKGRFDTDIPFFSAPFRSAFDRSSGRKIEQIVSAYGIDVIVSTKKKEYILGGLAARRQGIRHFLRLGIVRKMRWPLWHRWVYGRLNDGIIVNAHKIKKELMRYSWMRNHPVRVIYNGMPGLKQAPASSISNDPFTIVSTGMLTRRKGFHLLIRALAQMPEERLSDMKVHILGKGREEEALKKQIRDCGLQKIVSMEGFSDPGPWLRKASLFCLFSANEGISNALIEAMAAGVPVLTTDAGGAAEFIKDGTNGFLVDRRIEAIADRLEGLKSMHPEELRTCGRNGQETVSALFDPERMVEELEMCLHNFA</sequence>
<protein>
    <submittedName>
        <fullName evidence="3">Glycosyltransferase involved in cell wall biosynthesis</fullName>
    </submittedName>
</protein>
<dbReference type="RefSeq" id="WP_114437459.1">
    <property type="nucleotide sequence ID" value="NZ_QPIZ01000018.1"/>
</dbReference>
<gene>
    <name evidence="3" type="ORF">DFO77_11845</name>
</gene>
<name>A0A368UR65_9BACT</name>
<keyword evidence="4" id="KW-1185">Reference proteome</keyword>